<dbReference type="RefSeq" id="WP_035981475.1">
    <property type="nucleotide sequence ID" value="NZ_CP023203.1"/>
</dbReference>
<organism evidence="1 2">
    <name type="scientific">Burkholderia glumae</name>
    <name type="common">Pseudomonas glumae</name>
    <dbReference type="NCBI Taxonomy" id="337"/>
    <lineage>
        <taxon>Bacteria</taxon>
        <taxon>Pseudomonadati</taxon>
        <taxon>Pseudomonadota</taxon>
        <taxon>Betaproteobacteria</taxon>
        <taxon>Burkholderiales</taxon>
        <taxon>Burkholderiaceae</taxon>
        <taxon>Burkholderia</taxon>
    </lineage>
</organism>
<evidence type="ECO:0000313" key="1">
    <source>
        <dbReference type="EMBL" id="USS44972.1"/>
    </source>
</evidence>
<dbReference type="EMBL" id="CP099587">
    <property type="protein sequence ID" value="USS44972.1"/>
    <property type="molecule type" value="Genomic_DNA"/>
</dbReference>
<keyword evidence="2" id="KW-1185">Reference proteome</keyword>
<dbReference type="Proteomes" id="UP001056386">
    <property type="component" value="Chromosome 1"/>
</dbReference>
<accession>A0ABY5BD76</accession>
<proteinExistence type="predicted"/>
<gene>
    <name evidence="1" type="ORF">NFI99_25565</name>
</gene>
<reference evidence="1" key="1">
    <citation type="submission" date="2022-06" db="EMBL/GenBank/DDBJ databases">
        <title>Draft genome sequence of Burkholderia glumae strain GR20004 isolated from rice panicle showing bacterial panicle blight.</title>
        <authorList>
            <person name="Choi S.Y."/>
            <person name="Lee Y.H."/>
        </authorList>
    </citation>
    <scope>NUCLEOTIDE SEQUENCE</scope>
    <source>
        <strain evidence="1">GR20004</strain>
    </source>
</reference>
<protein>
    <submittedName>
        <fullName evidence="1">Uncharacterized protein</fullName>
    </submittedName>
</protein>
<evidence type="ECO:0000313" key="2">
    <source>
        <dbReference type="Proteomes" id="UP001056386"/>
    </source>
</evidence>
<sequence>MDWLKKMWHLTKYWICKIMEEKFLFDGFAEEISAADVFYIDTNMLYSFDGGEPEPVILIVFRNGASIKAKATDHNLGCAAKISSIKRKYGI</sequence>
<name>A0ABY5BD76_BURGL</name>